<sequence>MLTKYKFAMRSMFRKLIICVCILLLLSRLSQGQDFRFIDNQKRQSLHFKLIKNLIIIPVYINEKGPYDFVLDTGVGPMIITEPSVIDSINFSKMRKIKVSGLGLEAVEAFVSQNITARVSRAEMQHIPTAILKEDLFNLSGHLGTKIYGLIGYSFFSSFIVDIRYVEKRMIFSNTNEKVKWKGNKIPIIIENLKPYIYANVEVPDSGIIKAKLLMDTGASHALSMEMFKGDMFPLPYSKIKASLGMSLSGQIKGYLGRIKNFSFGEFDFKDVISSFPDYNVISQKIDLKSRNGNLGADLLRKFNIQFNYRDGFMFVKPNSNFKMPFEHDMIGMVIYLDQKDYKRFLIGEIDENSPAEKSGLCPDDEIIGVNFKPVETYSLSDLTDLFKSGANKSVILEIHREKKTFFKVIHLERRI</sequence>
<keyword evidence="3" id="KW-1185">Reference proteome</keyword>
<dbReference type="Gene3D" id="2.40.70.10">
    <property type="entry name" value="Acid Proteases"/>
    <property type="match status" value="2"/>
</dbReference>
<evidence type="ECO:0000259" key="1">
    <source>
        <dbReference type="SMART" id="SM00228"/>
    </source>
</evidence>
<dbReference type="InterPro" id="IPR001478">
    <property type="entry name" value="PDZ"/>
</dbReference>
<dbReference type="Pfam" id="PF13650">
    <property type="entry name" value="Asp_protease_2"/>
    <property type="match status" value="1"/>
</dbReference>
<name>A0ABQ2BIC5_9SPHI</name>
<dbReference type="SMART" id="SM00228">
    <property type="entry name" value="PDZ"/>
    <property type="match status" value="1"/>
</dbReference>
<organism evidence="2 3">
    <name type="scientific">Pedobacter mendelii</name>
    <dbReference type="NCBI Taxonomy" id="1908240"/>
    <lineage>
        <taxon>Bacteria</taxon>
        <taxon>Pseudomonadati</taxon>
        <taxon>Bacteroidota</taxon>
        <taxon>Sphingobacteriia</taxon>
        <taxon>Sphingobacteriales</taxon>
        <taxon>Sphingobacteriaceae</taxon>
        <taxon>Pedobacter</taxon>
    </lineage>
</organism>
<feature type="domain" description="PDZ" evidence="1">
    <location>
        <begin position="331"/>
        <end position="403"/>
    </location>
</feature>
<dbReference type="InterPro" id="IPR041489">
    <property type="entry name" value="PDZ_6"/>
</dbReference>
<evidence type="ECO:0000313" key="2">
    <source>
        <dbReference type="EMBL" id="GGI26769.1"/>
    </source>
</evidence>
<dbReference type="Pfam" id="PF17820">
    <property type="entry name" value="PDZ_6"/>
    <property type="match status" value="1"/>
</dbReference>
<gene>
    <name evidence="2" type="ORF">GCM10008119_24320</name>
</gene>
<reference evidence="3" key="1">
    <citation type="journal article" date="2019" name="Int. J. Syst. Evol. Microbiol.">
        <title>The Global Catalogue of Microorganisms (GCM) 10K type strain sequencing project: providing services to taxonomists for standard genome sequencing and annotation.</title>
        <authorList>
            <consortium name="The Broad Institute Genomics Platform"/>
            <consortium name="The Broad Institute Genome Sequencing Center for Infectious Disease"/>
            <person name="Wu L."/>
            <person name="Ma J."/>
        </authorList>
    </citation>
    <scope>NUCLEOTIDE SEQUENCE [LARGE SCALE GENOMIC DNA]</scope>
    <source>
        <strain evidence="3">CCM 8939</strain>
    </source>
</reference>
<comment type="caution">
    <text evidence="2">The sequence shown here is derived from an EMBL/GenBank/DDBJ whole genome shotgun (WGS) entry which is preliminary data.</text>
</comment>
<dbReference type="InterPro" id="IPR021109">
    <property type="entry name" value="Peptidase_aspartic_dom_sf"/>
</dbReference>
<dbReference type="InterPro" id="IPR036034">
    <property type="entry name" value="PDZ_sf"/>
</dbReference>
<dbReference type="EMBL" id="BMDJ01000006">
    <property type="protein sequence ID" value="GGI26769.1"/>
    <property type="molecule type" value="Genomic_DNA"/>
</dbReference>
<dbReference type="Gene3D" id="2.30.42.10">
    <property type="match status" value="1"/>
</dbReference>
<evidence type="ECO:0000313" key="3">
    <source>
        <dbReference type="Proteomes" id="UP000645390"/>
    </source>
</evidence>
<protein>
    <recommendedName>
        <fullName evidence="1">PDZ domain-containing protein</fullName>
    </recommendedName>
</protein>
<dbReference type="SUPFAM" id="SSF50156">
    <property type="entry name" value="PDZ domain-like"/>
    <property type="match status" value="1"/>
</dbReference>
<proteinExistence type="predicted"/>
<accession>A0ABQ2BIC5</accession>
<dbReference type="Proteomes" id="UP000645390">
    <property type="component" value="Unassembled WGS sequence"/>
</dbReference>